<reference evidence="3 4" key="1">
    <citation type="submission" date="2020-01" db="EMBL/GenBank/DDBJ databases">
        <title>Aspergillus terreus IFO 6365 whole genome shotgun sequence.</title>
        <authorList>
            <person name="Kanamasa S."/>
            <person name="Takahashi H."/>
        </authorList>
    </citation>
    <scope>NUCLEOTIDE SEQUENCE [LARGE SCALE GENOMIC DNA]</scope>
    <source>
        <strain evidence="3 4">IFO 6365</strain>
    </source>
</reference>
<dbReference type="GO" id="GO:0016798">
    <property type="term" value="F:hydrolase activity, acting on glycosyl bonds"/>
    <property type="evidence" value="ECO:0007669"/>
    <property type="project" value="UniProtKB-KW"/>
</dbReference>
<dbReference type="Pfam" id="PF17390">
    <property type="entry name" value="Bac_rhamnosid_C"/>
    <property type="match status" value="1"/>
</dbReference>
<dbReference type="InterPro" id="IPR035396">
    <property type="entry name" value="Bac_rhamnosid6H"/>
</dbReference>
<dbReference type="Pfam" id="PF17389">
    <property type="entry name" value="Bac_rhamnosid6H"/>
    <property type="match status" value="1"/>
</dbReference>
<dbReference type="SUPFAM" id="SSF48208">
    <property type="entry name" value="Six-hairpin glycosidases"/>
    <property type="match status" value="1"/>
</dbReference>
<dbReference type="Gene3D" id="2.60.420.10">
    <property type="entry name" value="Maltose phosphorylase, domain 3"/>
    <property type="match status" value="1"/>
</dbReference>
<dbReference type="OrthoDB" id="10036721at2759"/>
<accession>A0A5M3YWL8</accession>
<dbReference type="FunFam" id="1.50.10.10:FF:000052">
    <property type="entry name" value="Alpha-L-rhamnosidase B, putative"/>
    <property type="match status" value="1"/>
</dbReference>
<gene>
    <name evidence="3" type="ORF">ATEIFO6365_0006023600</name>
</gene>
<dbReference type="Proteomes" id="UP000452235">
    <property type="component" value="Unassembled WGS sequence"/>
</dbReference>
<dbReference type="InterPro" id="IPR035398">
    <property type="entry name" value="Bac_rhamnosid_C"/>
</dbReference>
<feature type="domain" description="Alpha-L-rhamnosidase C-terminal" evidence="2">
    <location>
        <begin position="589"/>
        <end position="644"/>
    </location>
</feature>
<organism evidence="3 4">
    <name type="scientific">Aspergillus terreus</name>
    <dbReference type="NCBI Taxonomy" id="33178"/>
    <lineage>
        <taxon>Eukaryota</taxon>
        <taxon>Fungi</taxon>
        <taxon>Dikarya</taxon>
        <taxon>Ascomycota</taxon>
        <taxon>Pezizomycotina</taxon>
        <taxon>Eurotiomycetes</taxon>
        <taxon>Eurotiomycetidae</taxon>
        <taxon>Eurotiales</taxon>
        <taxon>Aspergillaceae</taxon>
        <taxon>Aspergillus</taxon>
        <taxon>Aspergillus subgen. Circumdati</taxon>
    </lineage>
</organism>
<evidence type="ECO:0000259" key="2">
    <source>
        <dbReference type="Pfam" id="PF17390"/>
    </source>
</evidence>
<keyword evidence="3" id="KW-0378">Hydrolase</keyword>
<dbReference type="Gene3D" id="1.50.10.10">
    <property type="match status" value="1"/>
</dbReference>
<comment type="caution">
    <text evidence="3">The sequence shown here is derived from an EMBL/GenBank/DDBJ whole genome shotgun (WGS) entry which is preliminary data.</text>
</comment>
<keyword evidence="3" id="KW-0326">Glycosidase</keyword>
<evidence type="ECO:0000313" key="3">
    <source>
        <dbReference type="EMBL" id="GFF16899.1"/>
    </source>
</evidence>
<dbReference type="InterPro" id="IPR008928">
    <property type="entry name" value="6-hairpin_glycosidase_sf"/>
</dbReference>
<evidence type="ECO:0000313" key="4">
    <source>
        <dbReference type="Proteomes" id="UP000452235"/>
    </source>
</evidence>
<dbReference type="PANTHER" id="PTHR34987:SF5">
    <property type="entry name" value="ALPHA-RHAMNOSIDASE"/>
    <property type="match status" value="1"/>
</dbReference>
<dbReference type="InterPro" id="IPR012341">
    <property type="entry name" value="6hp_glycosidase-like_sf"/>
</dbReference>
<dbReference type="AlphaFoldDB" id="A0A5M3YWL8"/>
<feature type="domain" description="Alpha-L-rhamnosidase six-hairpin glycosidase" evidence="1">
    <location>
        <begin position="254"/>
        <end position="475"/>
    </location>
</feature>
<keyword evidence="4" id="KW-1185">Reference proteome</keyword>
<evidence type="ECO:0000259" key="1">
    <source>
        <dbReference type="Pfam" id="PF17389"/>
    </source>
</evidence>
<dbReference type="PANTHER" id="PTHR34987">
    <property type="entry name" value="C, PUTATIVE (AFU_ORTHOLOGUE AFUA_3G02880)-RELATED"/>
    <property type="match status" value="1"/>
</dbReference>
<dbReference type="GO" id="GO:0005975">
    <property type="term" value="P:carbohydrate metabolic process"/>
    <property type="evidence" value="ECO:0007669"/>
    <property type="project" value="InterPro"/>
</dbReference>
<dbReference type="VEuPathDB" id="FungiDB:ATEG_03018"/>
<protein>
    <submittedName>
        <fullName evidence="3">Six-hairpin glycosidase</fullName>
    </submittedName>
</protein>
<dbReference type="EMBL" id="BLJY01000006">
    <property type="protein sequence ID" value="GFF16899.1"/>
    <property type="molecule type" value="Genomic_DNA"/>
</dbReference>
<name>A0A5M3YWL8_ASPTE</name>
<proteinExistence type="predicted"/>
<sequence>MAAVWWLRLLLTLVALAPGARTQSCWRNTACSGPKNSAFSGPWEKNIYAPSSRTVSPRQILSIASPNRTTDYAKSMPYALHQNMPTVVFDFGIEVGGIVTVNYTTTGAGAIGLAFTEAKNFIGRSSDSSNGAFKGPDGALYANFTNAGHGSFVMPDEKLRGGFRYMTVFLMPEDPTTCVHVEGVSLEIAFQPTWSNLQAYQGYFHSNDQLLNRIWYSGAYTLQTNAVPVHTGRQVPMLEAGWANNATLGPGDTILVDGAKRDRAVWPGDMGIAVPSSFVSVGDMESVKNALQVMYDTQNNSTGAFDESGPPLSQKNSDTYHMWTMIGTFNYVLYTNDTDFLLKNWIKYQKAMDYIYQKVDQSSGLLNVTGTRDWARWQQGFNNTEAQMILYHTLRTGARLAKWTEDTDLLSNEWTTRAEHLRQAINQHCWDDEYGAFKDNATTTALHPQDANSMALLYGVTDKDRAARISHRLTDNWTPIGAVAPELPENISPFISSFEVQGHFTAGRADRALELIRRSWGWYLRHPNGTQSTVVEGYLRNGSFSYRSDRGYSWDESYVSHAHGWSAGPTSALTNYVLGLSITSPVGLTWLIAPQFGDLSSVEGGFTTSLGKFYAHWERNSTETYTLHFSVPSGTRGNLTLPFIRSGEQPSITIDGNDIYRGVYYADDTATVTVSGGGAHKVIVE</sequence>